<dbReference type="GO" id="GO:0004518">
    <property type="term" value="F:nuclease activity"/>
    <property type="evidence" value="ECO:0007669"/>
    <property type="project" value="UniProtKB-KW"/>
</dbReference>
<dbReference type="InterPro" id="IPR027806">
    <property type="entry name" value="HARBI1_dom"/>
</dbReference>
<dbReference type="AlphaFoldDB" id="A0A9P0PQP3"/>
<evidence type="ECO:0000256" key="7">
    <source>
        <dbReference type="ARBA" id="ARBA00023242"/>
    </source>
</evidence>
<dbReference type="GO" id="GO:0016787">
    <property type="term" value="F:hydrolase activity"/>
    <property type="evidence" value="ECO:0007669"/>
    <property type="project" value="UniProtKB-KW"/>
</dbReference>
<organism evidence="9 10">
    <name type="scientific">Acanthoscelides obtectus</name>
    <name type="common">Bean weevil</name>
    <name type="synonym">Bruchus obtectus</name>
    <dbReference type="NCBI Taxonomy" id="200917"/>
    <lineage>
        <taxon>Eukaryota</taxon>
        <taxon>Metazoa</taxon>
        <taxon>Ecdysozoa</taxon>
        <taxon>Arthropoda</taxon>
        <taxon>Hexapoda</taxon>
        <taxon>Insecta</taxon>
        <taxon>Pterygota</taxon>
        <taxon>Neoptera</taxon>
        <taxon>Endopterygota</taxon>
        <taxon>Coleoptera</taxon>
        <taxon>Polyphaga</taxon>
        <taxon>Cucujiformia</taxon>
        <taxon>Chrysomeloidea</taxon>
        <taxon>Chrysomelidae</taxon>
        <taxon>Bruchinae</taxon>
        <taxon>Bruchini</taxon>
        <taxon>Acanthoscelides</taxon>
    </lineage>
</organism>
<keyword evidence="7" id="KW-0539">Nucleus</keyword>
<keyword evidence="10" id="KW-1185">Reference proteome</keyword>
<dbReference type="EMBL" id="CAKOFQ010007218">
    <property type="protein sequence ID" value="CAH1995205.1"/>
    <property type="molecule type" value="Genomic_DNA"/>
</dbReference>
<feature type="domain" description="DDE Tnp4" evidence="8">
    <location>
        <begin position="28"/>
        <end position="192"/>
    </location>
</feature>
<sequence length="240" mass="27386">MPTTAEEWKSVAYDFQIQHNFYNCVGAIDGKHIRIRHPHGSGALYYNYKGTYSIVLMTIANAKKEFIMVDIGCNGRVSDGGVIFYTKFWELLQQGRLSLPEPSPLPNTLEPYPHVFIEDEAFALGPNLMKPYPQKTATKEEQKYNQRLSKARCVVECAFGILVTKFGVFHKAISLCPEKATKVTAACCYLHNYLLKKDPQMYASSSSNSDDFDLMTMQRSMFRNSAKCVQDYKRQVLYIL</sequence>
<keyword evidence="4" id="KW-0540">Nuclease</keyword>
<keyword evidence="6" id="KW-0378">Hydrolase</keyword>
<dbReference type="Pfam" id="PF13359">
    <property type="entry name" value="DDE_Tnp_4"/>
    <property type="match status" value="1"/>
</dbReference>
<dbReference type="PANTHER" id="PTHR22930:SF269">
    <property type="entry name" value="NUCLEASE HARBI1-LIKE PROTEIN"/>
    <property type="match status" value="1"/>
</dbReference>
<dbReference type="PANTHER" id="PTHR22930">
    <property type="match status" value="1"/>
</dbReference>
<evidence type="ECO:0000313" key="10">
    <source>
        <dbReference type="Proteomes" id="UP001152888"/>
    </source>
</evidence>
<proteinExistence type="inferred from homology"/>
<dbReference type="InterPro" id="IPR045249">
    <property type="entry name" value="HARBI1-like"/>
</dbReference>
<evidence type="ECO:0000256" key="4">
    <source>
        <dbReference type="ARBA" id="ARBA00022722"/>
    </source>
</evidence>
<name>A0A9P0PQP3_ACAOB</name>
<protein>
    <recommendedName>
        <fullName evidence="8">DDE Tnp4 domain-containing protein</fullName>
    </recommendedName>
</protein>
<accession>A0A9P0PQP3</accession>
<dbReference type="GO" id="GO:0046872">
    <property type="term" value="F:metal ion binding"/>
    <property type="evidence" value="ECO:0007669"/>
    <property type="project" value="UniProtKB-KW"/>
</dbReference>
<comment type="cofactor">
    <cofactor evidence="1">
        <name>a divalent metal cation</name>
        <dbReference type="ChEBI" id="CHEBI:60240"/>
    </cofactor>
</comment>
<dbReference type="Proteomes" id="UP001152888">
    <property type="component" value="Unassembled WGS sequence"/>
</dbReference>
<dbReference type="OrthoDB" id="6758474at2759"/>
<evidence type="ECO:0000256" key="2">
    <source>
        <dbReference type="ARBA" id="ARBA00004123"/>
    </source>
</evidence>
<evidence type="ECO:0000313" key="9">
    <source>
        <dbReference type="EMBL" id="CAH1995205.1"/>
    </source>
</evidence>
<evidence type="ECO:0000256" key="6">
    <source>
        <dbReference type="ARBA" id="ARBA00022801"/>
    </source>
</evidence>
<gene>
    <name evidence="9" type="ORF">ACAOBT_LOCUS22463</name>
</gene>
<comment type="similarity">
    <text evidence="3">Belongs to the HARBI1 family.</text>
</comment>
<evidence type="ECO:0000256" key="3">
    <source>
        <dbReference type="ARBA" id="ARBA00006958"/>
    </source>
</evidence>
<keyword evidence="5" id="KW-0479">Metal-binding</keyword>
<evidence type="ECO:0000259" key="8">
    <source>
        <dbReference type="Pfam" id="PF13359"/>
    </source>
</evidence>
<reference evidence="9" key="1">
    <citation type="submission" date="2022-03" db="EMBL/GenBank/DDBJ databases">
        <authorList>
            <person name="Sayadi A."/>
        </authorList>
    </citation>
    <scope>NUCLEOTIDE SEQUENCE</scope>
</reference>
<comment type="subcellular location">
    <subcellularLocation>
        <location evidence="2">Nucleus</location>
    </subcellularLocation>
</comment>
<comment type="caution">
    <text evidence="9">The sequence shown here is derived from an EMBL/GenBank/DDBJ whole genome shotgun (WGS) entry which is preliminary data.</text>
</comment>
<dbReference type="GO" id="GO:0005634">
    <property type="term" value="C:nucleus"/>
    <property type="evidence" value="ECO:0007669"/>
    <property type="project" value="UniProtKB-SubCell"/>
</dbReference>
<evidence type="ECO:0000256" key="1">
    <source>
        <dbReference type="ARBA" id="ARBA00001968"/>
    </source>
</evidence>
<evidence type="ECO:0000256" key="5">
    <source>
        <dbReference type="ARBA" id="ARBA00022723"/>
    </source>
</evidence>